<dbReference type="InterPro" id="IPR003477">
    <property type="entry name" value="PemK-like"/>
</dbReference>
<dbReference type="PIRSF" id="PIRSF033490">
    <property type="entry name" value="MazF"/>
    <property type="match status" value="1"/>
</dbReference>
<organism evidence="4 5">
    <name type="scientific">Desulfotruncus arcticus DSM 17038</name>
    <dbReference type="NCBI Taxonomy" id="1121424"/>
    <lineage>
        <taxon>Bacteria</taxon>
        <taxon>Bacillati</taxon>
        <taxon>Bacillota</taxon>
        <taxon>Clostridia</taxon>
        <taxon>Eubacteriales</taxon>
        <taxon>Desulfallaceae</taxon>
        <taxon>Desulfotruncus</taxon>
    </lineage>
</organism>
<dbReference type="STRING" id="341036.SAMN05660649_00044"/>
<dbReference type="Gene3D" id="2.30.30.110">
    <property type="match status" value="1"/>
</dbReference>
<reference evidence="5" key="1">
    <citation type="submission" date="2016-10" db="EMBL/GenBank/DDBJ databases">
        <authorList>
            <person name="Varghese N."/>
            <person name="Submissions S."/>
        </authorList>
    </citation>
    <scope>NUCLEOTIDE SEQUENCE [LARGE SCALE GENOMIC DNA]</scope>
    <source>
        <strain evidence="5">DSM 17038</strain>
    </source>
</reference>
<keyword evidence="3" id="KW-0255">Endonuclease</keyword>
<evidence type="ECO:0000313" key="4">
    <source>
        <dbReference type="EMBL" id="SFF92860.1"/>
    </source>
</evidence>
<dbReference type="OrthoDB" id="9808744at2"/>
<dbReference type="GO" id="GO:0006402">
    <property type="term" value="P:mRNA catabolic process"/>
    <property type="evidence" value="ECO:0007669"/>
    <property type="project" value="TreeGrafter"/>
</dbReference>
<dbReference type="SUPFAM" id="SSF50118">
    <property type="entry name" value="Cell growth inhibitor/plasmid maintenance toxic component"/>
    <property type="match status" value="1"/>
</dbReference>
<evidence type="ECO:0000313" key="5">
    <source>
        <dbReference type="Proteomes" id="UP000199337"/>
    </source>
</evidence>
<dbReference type="PANTHER" id="PTHR33988">
    <property type="entry name" value="ENDORIBONUCLEASE MAZF-RELATED"/>
    <property type="match status" value="1"/>
</dbReference>
<dbReference type="EC" id="3.1.-.-" evidence="3"/>
<dbReference type="Pfam" id="PF02452">
    <property type="entry name" value="PemK_toxin"/>
    <property type="match status" value="1"/>
</dbReference>
<dbReference type="Proteomes" id="UP000199337">
    <property type="component" value="Unassembled WGS sequence"/>
</dbReference>
<proteinExistence type="inferred from homology"/>
<evidence type="ECO:0000256" key="2">
    <source>
        <dbReference type="ARBA" id="ARBA00022649"/>
    </source>
</evidence>
<dbReference type="PANTHER" id="PTHR33988:SF1">
    <property type="entry name" value="ENDORIBONUCLEASE MAZF7-RELATED"/>
    <property type="match status" value="1"/>
</dbReference>
<dbReference type="GO" id="GO:0016787">
    <property type="term" value="F:hydrolase activity"/>
    <property type="evidence" value="ECO:0007669"/>
    <property type="project" value="UniProtKB-KW"/>
</dbReference>
<accession>A0A1I2MPM0</accession>
<keyword evidence="3" id="KW-0378">Hydrolase</keyword>
<keyword evidence="2" id="KW-1277">Toxin-antitoxin system</keyword>
<keyword evidence="3" id="KW-0540">Nuclease</keyword>
<name>A0A1I2MPM0_9FIRM</name>
<dbReference type="GO" id="GO:0016075">
    <property type="term" value="P:rRNA catabolic process"/>
    <property type="evidence" value="ECO:0007669"/>
    <property type="project" value="TreeGrafter"/>
</dbReference>
<gene>
    <name evidence="4" type="ORF">SAMN05660649_00044</name>
</gene>
<comment type="similarity">
    <text evidence="1 3">Belongs to the PemK/MazF family.</text>
</comment>
<dbReference type="EMBL" id="FOOX01000001">
    <property type="protein sequence ID" value="SFF92860.1"/>
    <property type="molecule type" value="Genomic_DNA"/>
</dbReference>
<dbReference type="GO" id="GO:0004521">
    <property type="term" value="F:RNA endonuclease activity"/>
    <property type="evidence" value="ECO:0007669"/>
    <property type="project" value="TreeGrafter"/>
</dbReference>
<dbReference type="AlphaFoldDB" id="A0A1I2MPM0"/>
<evidence type="ECO:0000256" key="3">
    <source>
        <dbReference type="PIRNR" id="PIRNR033490"/>
    </source>
</evidence>
<evidence type="ECO:0000256" key="1">
    <source>
        <dbReference type="ARBA" id="ARBA00007521"/>
    </source>
</evidence>
<comment type="function">
    <text evidence="3">Toxic component of a type II toxin-antitoxin (TA) system.</text>
</comment>
<protein>
    <recommendedName>
        <fullName evidence="3">mRNA interferase</fullName>
        <ecNumber evidence="3">3.1.-.-</ecNumber>
    </recommendedName>
</protein>
<sequence length="115" mass="12860">MAEKHPVRGEIWFVDLNPARGHEQAGKRPALIVSVDLFNSGPAGLIVVLPITTKEKGIPFHVEIYPQEGGLKEKSFIKCEDIRSISEERLLSRIGMISSLTMKAVEDRIRILLNL</sequence>
<keyword evidence="5" id="KW-1185">Reference proteome</keyword>
<dbReference type="InterPro" id="IPR011067">
    <property type="entry name" value="Plasmid_toxin/cell-grow_inhib"/>
</dbReference>
<dbReference type="GO" id="GO:0003677">
    <property type="term" value="F:DNA binding"/>
    <property type="evidence" value="ECO:0007669"/>
    <property type="project" value="InterPro"/>
</dbReference>
<dbReference type="RefSeq" id="WP_092467534.1">
    <property type="nucleotide sequence ID" value="NZ_FOOX01000001.1"/>
</dbReference>